<evidence type="ECO:0000313" key="2">
    <source>
        <dbReference type="Proteomes" id="UP000812440"/>
    </source>
</evidence>
<accession>A0A8T2KDM5</accession>
<organism evidence="1 2">
    <name type="scientific">Hymenochirus boettgeri</name>
    <name type="common">Congo dwarf clawed frog</name>
    <dbReference type="NCBI Taxonomy" id="247094"/>
    <lineage>
        <taxon>Eukaryota</taxon>
        <taxon>Metazoa</taxon>
        <taxon>Chordata</taxon>
        <taxon>Craniata</taxon>
        <taxon>Vertebrata</taxon>
        <taxon>Euteleostomi</taxon>
        <taxon>Amphibia</taxon>
        <taxon>Batrachia</taxon>
        <taxon>Anura</taxon>
        <taxon>Pipoidea</taxon>
        <taxon>Pipidae</taxon>
        <taxon>Pipinae</taxon>
        <taxon>Hymenochirus</taxon>
    </lineage>
</organism>
<dbReference type="AlphaFoldDB" id="A0A8T2KDM5"/>
<gene>
    <name evidence="1" type="ORF">GDO86_001661</name>
</gene>
<sequence length="30" mass="3238">MTPDLTHNVCGTSSPLTTGLKSLIWSVNYT</sequence>
<comment type="caution">
    <text evidence="1">The sequence shown here is derived from an EMBL/GenBank/DDBJ whole genome shotgun (WGS) entry which is preliminary data.</text>
</comment>
<evidence type="ECO:0000313" key="1">
    <source>
        <dbReference type="EMBL" id="KAG8455545.1"/>
    </source>
</evidence>
<keyword evidence="2" id="KW-1185">Reference proteome</keyword>
<name>A0A8T2KDM5_9PIPI</name>
<proteinExistence type="predicted"/>
<reference evidence="1" key="1">
    <citation type="thesis" date="2020" institute="ProQuest LLC" country="789 East Eisenhower Parkway, Ann Arbor, MI, USA">
        <title>Comparative Genomics and Chromosome Evolution.</title>
        <authorList>
            <person name="Mudd A.B."/>
        </authorList>
    </citation>
    <scope>NUCLEOTIDE SEQUENCE</scope>
    <source>
        <strain evidence="1">Female2</strain>
        <tissue evidence="1">Blood</tissue>
    </source>
</reference>
<dbReference type="Proteomes" id="UP000812440">
    <property type="component" value="Chromosome 1"/>
</dbReference>
<dbReference type="EMBL" id="JAACNH010000001">
    <property type="protein sequence ID" value="KAG8455545.1"/>
    <property type="molecule type" value="Genomic_DNA"/>
</dbReference>
<protein>
    <submittedName>
        <fullName evidence="1">Uncharacterized protein</fullName>
    </submittedName>
</protein>